<reference evidence="11" key="1">
    <citation type="journal article" date="2020" name="mSystems">
        <title>Genome- and Community-Level Interaction Insights into Carbon Utilization and Element Cycling Functions of Hydrothermarchaeota in Hydrothermal Sediment.</title>
        <authorList>
            <person name="Zhou Z."/>
            <person name="Liu Y."/>
            <person name="Xu W."/>
            <person name="Pan J."/>
            <person name="Luo Z.H."/>
            <person name="Li M."/>
        </authorList>
    </citation>
    <scope>NUCLEOTIDE SEQUENCE [LARGE SCALE GENOMIC DNA]</scope>
    <source>
        <strain evidence="11">SpSt-769</strain>
    </source>
</reference>
<dbReference type="InterPro" id="IPR016117">
    <property type="entry name" value="ArgJ-like_dom_sf"/>
</dbReference>
<comment type="pathway">
    <text evidence="10">Amino-acid biosynthesis; L-arginine biosynthesis; L-ornithine and N-acetyl-L-glutamate from L-glutamate and N(2)-acetyl-L-ornithine (cyclic): step 1/1.</text>
</comment>
<dbReference type="EC" id="2.3.1.1" evidence="10"/>
<dbReference type="Gene3D" id="3.10.20.340">
    <property type="entry name" value="ArgJ beta chain, C-terminal domain"/>
    <property type="match status" value="1"/>
</dbReference>
<keyword evidence="10" id="KW-0511">Multifunctional enzyme</keyword>
<evidence type="ECO:0000256" key="5">
    <source>
        <dbReference type="ARBA" id="ARBA00022571"/>
    </source>
</evidence>
<dbReference type="NCBIfam" id="TIGR00120">
    <property type="entry name" value="ArgJ"/>
    <property type="match status" value="1"/>
</dbReference>
<evidence type="ECO:0000256" key="9">
    <source>
        <dbReference type="ARBA" id="ARBA00023315"/>
    </source>
</evidence>
<dbReference type="EMBL" id="DTGT01000264">
    <property type="protein sequence ID" value="HGH61312.1"/>
    <property type="molecule type" value="Genomic_DNA"/>
</dbReference>
<comment type="function">
    <text evidence="10">Catalyzes two activities which are involved in the cyclic version of arginine biosynthesis: the synthesis of N-acetylglutamate from glutamate and acetyl-CoA as the acetyl donor, and of ornithine by transacetylation between N(2)-acetylornithine and glutamate.</text>
</comment>
<protein>
    <recommendedName>
        <fullName evidence="10">Arginine biosynthesis bifunctional protein ArgJ</fullName>
    </recommendedName>
    <domain>
        <recommendedName>
            <fullName evidence="10">Glutamate N-acetyltransferase</fullName>
            <ecNumber evidence="10">2.3.1.35</ecNumber>
        </recommendedName>
        <alternativeName>
            <fullName evidence="10">Ornithine acetyltransferase</fullName>
            <shortName evidence="10">OATase</shortName>
        </alternativeName>
        <alternativeName>
            <fullName evidence="10">Ornithine transacetylase</fullName>
        </alternativeName>
    </domain>
    <domain>
        <recommendedName>
            <fullName evidence="10">Amino-acid acetyltransferase</fullName>
            <ecNumber evidence="10">2.3.1.1</ecNumber>
        </recommendedName>
        <alternativeName>
            <fullName evidence="10">N-acetylglutamate synthase</fullName>
            <shortName evidence="10">AGSase</shortName>
        </alternativeName>
    </domain>
    <component>
        <recommendedName>
            <fullName evidence="10">Arginine biosynthesis bifunctional protein ArgJ alpha chain</fullName>
        </recommendedName>
    </component>
    <component>
        <recommendedName>
            <fullName evidence="10">Arginine biosynthesis bifunctional protein ArgJ beta chain</fullName>
        </recommendedName>
    </component>
</protein>
<keyword evidence="6 10" id="KW-0028">Amino-acid biosynthesis</keyword>
<dbReference type="GO" id="GO:0005737">
    <property type="term" value="C:cytoplasm"/>
    <property type="evidence" value="ECO:0007669"/>
    <property type="project" value="UniProtKB-SubCell"/>
</dbReference>
<dbReference type="InterPro" id="IPR002813">
    <property type="entry name" value="Arg_biosynth_ArgJ"/>
</dbReference>
<comment type="pathway">
    <text evidence="10">Amino-acid biosynthesis; L-arginine biosynthesis; N(2)-acetyl-L-ornithine from L-glutamate: step 1/4.</text>
</comment>
<comment type="subunit">
    <text evidence="3 10">Heterotetramer of two alpha and two beta chains.</text>
</comment>
<dbReference type="UniPathway" id="UPA00068">
    <property type="reaction ID" value="UER00106"/>
</dbReference>
<evidence type="ECO:0000313" key="11">
    <source>
        <dbReference type="EMBL" id="HGH61312.1"/>
    </source>
</evidence>
<comment type="similarity">
    <text evidence="2 10">Belongs to the ArgJ family.</text>
</comment>
<evidence type="ECO:0000256" key="3">
    <source>
        <dbReference type="ARBA" id="ARBA00011475"/>
    </source>
</evidence>
<feature type="binding site" evidence="10">
    <location>
        <position position="292"/>
    </location>
    <ligand>
        <name>substrate</name>
    </ligand>
</feature>
<organism evidence="11">
    <name type="scientific">Desulfomonile tiedjei</name>
    <dbReference type="NCBI Taxonomy" id="2358"/>
    <lineage>
        <taxon>Bacteria</taxon>
        <taxon>Pseudomonadati</taxon>
        <taxon>Thermodesulfobacteriota</taxon>
        <taxon>Desulfomonilia</taxon>
        <taxon>Desulfomonilales</taxon>
        <taxon>Desulfomonilaceae</taxon>
        <taxon>Desulfomonile</taxon>
    </lineage>
</organism>
<dbReference type="FunFam" id="3.10.20.340:FF:000003">
    <property type="entry name" value="Arginine biosynthesis bifunctional protein ArgJ"/>
    <property type="match status" value="1"/>
</dbReference>
<gene>
    <name evidence="10 11" type="primary">argJ</name>
    <name evidence="11" type="ORF">ENV54_08450</name>
</gene>
<accession>A0A7C4EUH3</accession>
<dbReference type="FunFam" id="3.60.70.12:FF:000001">
    <property type="entry name" value="Arginine biosynthesis bifunctional protein ArgJ, chloroplastic"/>
    <property type="match status" value="1"/>
</dbReference>
<feature type="active site" description="Nucleophile" evidence="10">
    <location>
        <position position="208"/>
    </location>
</feature>
<dbReference type="Gene3D" id="3.60.70.12">
    <property type="entry name" value="L-amino peptidase D-ALA esterase/amidase"/>
    <property type="match status" value="1"/>
</dbReference>
<feature type="site" description="Involved in the stabilization of negative charge on the oxyanion by the formation of the oxyanion hole" evidence="10">
    <location>
        <position position="134"/>
    </location>
</feature>
<keyword evidence="8 10" id="KW-0068">Autocatalytic cleavage</keyword>
<dbReference type="EC" id="2.3.1.35" evidence="10"/>
<comment type="catalytic activity">
    <reaction evidence="10">
        <text>L-glutamate + acetyl-CoA = N-acetyl-L-glutamate + CoA + H(+)</text>
        <dbReference type="Rhea" id="RHEA:24292"/>
        <dbReference type="ChEBI" id="CHEBI:15378"/>
        <dbReference type="ChEBI" id="CHEBI:29985"/>
        <dbReference type="ChEBI" id="CHEBI:44337"/>
        <dbReference type="ChEBI" id="CHEBI:57287"/>
        <dbReference type="ChEBI" id="CHEBI:57288"/>
        <dbReference type="EC" id="2.3.1.1"/>
    </reaction>
</comment>
<feature type="binding site" evidence="10">
    <location>
        <position position="420"/>
    </location>
    <ligand>
        <name>substrate</name>
    </ligand>
</feature>
<evidence type="ECO:0000256" key="6">
    <source>
        <dbReference type="ARBA" id="ARBA00022605"/>
    </source>
</evidence>
<dbReference type="SUPFAM" id="SSF56266">
    <property type="entry name" value="DmpA/ArgJ-like"/>
    <property type="match status" value="1"/>
</dbReference>
<dbReference type="CDD" id="cd02152">
    <property type="entry name" value="OAT"/>
    <property type="match status" value="1"/>
</dbReference>
<evidence type="ECO:0000256" key="1">
    <source>
        <dbReference type="ARBA" id="ARBA00004496"/>
    </source>
</evidence>
<keyword evidence="9 10" id="KW-0012">Acyltransferase</keyword>
<dbReference type="GO" id="GO:0006592">
    <property type="term" value="P:ornithine biosynthetic process"/>
    <property type="evidence" value="ECO:0007669"/>
    <property type="project" value="TreeGrafter"/>
</dbReference>
<feature type="binding site" evidence="10">
    <location>
        <position position="415"/>
    </location>
    <ligand>
        <name>substrate</name>
    </ligand>
</feature>
<keyword evidence="7 10" id="KW-0808">Transferase</keyword>
<feature type="site" description="Involved in the stabilization of negative charge on the oxyanion by the formation of the oxyanion hole" evidence="10">
    <location>
        <position position="135"/>
    </location>
</feature>
<feature type="binding site" evidence="10">
    <location>
        <position position="208"/>
    </location>
    <ligand>
        <name>substrate</name>
    </ligand>
</feature>
<dbReference type="InterPro" id="IPR042195">
    <property type="entry name" value="ArgJ_beta_C"/>
</dbReference>
<keyword evidence="5 10" id="KW-0055">Arginine biosynthesis</keyword>
<dbReference type="GO" id="GO:0004042">
    <property type="term" value="F:L-glutamate N-acetyltransferase activity"/>
    <property type="evidence" value="ECO:0007669"/>
    <property type="project" value="UniProtKB-UniRule"/>
</dbReference>
<dbReference type="HAMAP" id="MF_01106">
    <property type="entry name" value="ArgJ"/>
    <property type="match status" value="1"/>
</dbReference>
<evidence type="ECO:0000256" key="7">
    <source>
        <dbReference type="ARBA" id="ARBA00022679"/>
    </source>
</evidence>
<dbReference type="GO" id="GO:0006526">
    <property type="term" value="P:L-arginine biosynthetic process"/>
    <property type="evidence" value="ECO:0007669"/>
    <property type="project" value="UniProtKB-UniRule"/>
</dbReference>
<evidence type="ECO:0000256" key="8">
    <source>
        <dbReference type="ARBA" id="ARBA00022813"/>
    </source>
</evidence>
<dbReference type="NCBIfam" id="NF003802">
    <property type="entry name" value="PRK05388.1"/>
    <property type="match status" value="1"/>
</dbReference>
<dbReference type="Pfam" id="PF01960">
    <property type="entry name" value="ArgJ"/>
    <property type="match status" value="1"/>
</dbReference>
<evidence type="ECO:0000256" key="4">
    <source>
        <dbReference type="ARBA" id="ARBA00022490"/>
    </source>
</evidence>
<feature type="chain" id="PRO_5028540083" description="Arginine biosynthesis bifunctional protein ArgJ alpha chain" evidence="10">
    <location>
        <begin position="1"/>
        <end position="207"/>
    </location>
</feature>
<dbReference type="PANTHER" id="PTHR23100:SF0">
    <property type="entry name" value="ARGININE BIOSYNTHESIS BIFUNCTIONAL PROTEIN ARGJ, MITOCHONDRIAL"/>
    <property type="match status" value="1"/>
</dbReference>
<comment type="caution">
    <text evidence="11">The sequence shown here is derived from an EMBL/GenBank/DDBJ whole genome shotgun (WGS) entry which is preliminary data.</text>
</comment>
<dbReference type="AlphaFoldDB" id="A0A7C4EUH3"/>
<dbReference type="GO" id="GO:0004358">
    <property type="term" value="F:L-glutamate N-acetyltransferase activity, acting on acetyl-L-ornithine as donor"/>
    <property type="evidence" value="ECO:0007669"/>
    <property type="project" value="UniProtKB-UniRule"/>
</dbReference>
<proteinExistence type="inferred from homology"/>
<feature type="binding site" evidence="10">
    <location>
        <position position="197"/>
    </location>
    <ligand>
        <name>substrate</name>
    </ligand>
</feature>
<name>A0A7C4EUH3_9BACT</name>
<evidence type="ECO:0000256" key="2">
    <source>
        <dbReference type="ARBA" id="ARBA00006774"/>
    </source>
</evidence>
<comment type="subcellular location">
    <subcellularLocation>
        <location evidence="1 10">Cytoplasm</location>
    </subcellularLocation>
</comment>
<feature type="site" description="Cleavage; by autolysis" evidence="10">
    <location>
        <begin position="207"/>
        <end position="208"/>
    </location>
</feature>
<feature type="binding site" evidence="10">
    <location>
        <position position="171"/>
    </location>
    <ligand>
        <name>substrate</name>
    </ligand>
</feature>
<dbReference type="PANTHER" id="PTHR23100">
    <property type="entry name" value="ARGININE BIOSYNTHESIS BIFUNCTIONAL PROTEIN ARGJ"/>
    <property type="match status" value="1"/>
</dbReference>
<evidence type="ECO:0000256" key="10">
    <source>
        <dbReference type="HAMAP-Rule" id="MF_01106"/>
    </source>
</evidence>
<keyword evidence="4 10" id="KW-0963">Cytoplasm</keyword>
<feature type="chain" id="PRO_5028540082" description="Arginine biosynthesis bifunctional protein ArgJ beta chain" evidence="10">
    <location>
        <begin position="208"/>
        <end position="420"/>
    </location>
</feature>
<comment type="catalytic activity">
    <reaction evidence="10">
        <text>N(2)-acetyl-L-ornithine + L-glutamate = N-acetyl-L-glutamate + L-ornithine</text>
        <dbReference type="Rhea" id="RHEA:15349"/>
        <dbReference type="ChEBI" id="CHEBI:29985"/>
        <dbReference type="ChEBI" id="CHEBI:44337"/>
        <dbReference type="ChEBI" id="CHEBI:46911"/>
        <dbReference type="ChEBI" id="CHEBI:57805"/>
        <dbReference type="EC" id="2.3.1.35"/>
    </reaction>
</comment>
<sequence>MSNSSKPWPRPASRYLRIGGFRVKDYDSHLDGFRFSATSAGIKRADLERLDFGLIAADAPAAAAAVTTTNVVVAAPVILTRERLQKGLCRAILVNSGNANACTGEQGIRDAIALTAEVSSELKEDPNLVVPLSTGVIGVPLPLERMKKRIPSLIQGLETGSAKDVAQAMLTTDTHLKMVSLKAQTSLGWIRLLGMAKGSGMIAPQMATMLAVLLIDARVEPTFLREALHSAVEKSFNSITVDGDMSTNDTVVALAGGSPQAQTLESRDRAAFSDLLTEACMDLARQIIRDGEGATKAVEIRVQGAQDTASALRIARKIAESSLVKTAIHGEDPNWGRIVSSAGAAGIAFDPNVLDLFIGEVQIVTSGTLASNDWEPAAREVMKRREYVITLDLKAGQAQGAMLTTDLSEEYVKINADYRS</sequence>